<dbReference type="RefSeq" id="WP_025865130.1">
    <property type="nucleotide sequence ID" value="NZ_BLAX01000001.1"/>
</dbReference>
<comment type="caution">
    <text evidence="1">The sequence shown here is derived from an EMBL/GenBank/DDBJ whole genome shotgun (WGS) entry which is preliminary data.</text>
</comment>
<dbReference type="Proteomes" id="UP000391834">
    <property type="component" value="Unassembled WGS sequence"/>
</dbReference>
<sequence>MKKILAYISLLPGVILLLMMGSCTMNENDLLSTSPTNTSLIVSEELYPNMDALLPNKVIGYEYDKQGYLNKKLYYDAKTGMLARETVFQNDGEGRKLKALKYQHDTINPSGIQLVSTREFEYADNKLQAEYIVLPGGERSLDVKYIYGRNQLERKVFYRAGEVLYYDAYEYKKDGNLDNVTRFTPSEYIMSWIEYEYGSNKRKSVMKYFDHTGAVYKQEFFHYNSDGELRLVEHQNSLLSGKPESTVTRYAYM</sequence>
<gene>
    <name evidence="1" type="ORF">PbJCM13498_13810</name>
</gene>
<dbReference type="PROSITE" id="PS51257">
    <property type="entry name" value="PROKAR_LIPOPROTEIN"/>
    <property type="match status" value="1"/>
</dbReference>
<reference evidence="1 2" key="1">
    <citation type="submission" date="2019-10" db="EMBL/GenBank/DDBJ databases">
        <title>Prolixibacter strains distinguished by the presence of nitrate reductase genes were adept at nitrate-dependent anaerobic corrosion of metallic iron and carbon steel.</title>
        <authorList>
            <person name="Iino T."/>
            <person name="Shono N."/>
            <person name="Ito K."/>
            <person name="Nakamura R."/>
            <person name="Sueoka K."/>
            <person name="Harayama S."/>
            <person name="Ohkuma M."/>
        </authorList>
    </citation>
    <scope>NUCLEOTIDE SEQUENCE [LARGE SCALE GENOMIC DNA]</scope>
    <source>
        <strain evidence="1 2">JCM 13498</strain>
    </source>
</reference>
<accession>A0A5M4AXW2</accession>
<dbReference type="EMBL" id="BLAX01000001">
    <property type="protein sequence ID" value="GET32518.1"/>
    <property type="molecule type" value="Genomic_DNA"/>
</dbReference>
<organism evidence="1 2">
    <name type="scientific">Prolixibacter bellariivorans</name>
    <dbReference type="NCBI Taxonomy" id="314319"/>
    <lineage>
        <taxon>Bacteria</taxon>
        <taxon>Pseudomonadati</taxon>
        <taxon>Bacteroidota</taxon>
        <taxon>Bacteroidia</taxon>
        <taxon>Marinilabiliales</taxon>
        <taxon>Prolixibacteraceae</taxon>
        <taxon>Prolixibacter</taxon>
    </lineage>
</organism>
<dbReference type="OrthoDB" id="9886124at2"/>
<evidence type="ECO:0000313" key="2">
    <source>
        <dbReference type="Proteomes" id="UP000391834"/>
    </source>
</evidence>
<proteinExistence type="predicted"/>
<dbReference type="AlphaFoldDB" id="A0A5M4AXW2"/>
<name>A0A5M4AXW2_9BACT</name>
<protein>
    <recommendedName>
        <fullName evidence="3">YD repeat-containing protein</fullName>
    </recommendedName>
</protein>
<keyword evidence="2" id="KW-1185">Reference proteome</keyword>
<evidence type="ECO:0008006" key="3">
    <source>
        <dbReference type="Google" id="ProtNLM"/>
    </source>
</evidence>
<evidence type="ECO:0000313" key="1">
    <source>
        <dbReference type="EMBL" id="GET32518.1"/>
    </source>
</evidence>